<keyword evidence="1" id="KW-0812">Transmembrane</keyword>
<reference evidence="2" key="1">
    <citation type="submission" date="2020-10" db="EMBL/GenBank/DDBJ databases">
        <title>An improved Amphimedon queenslandica hologenome assembly reveals how three proteobacterial symbionts can extend the metabolic phenotypic of their marine sponge host.</title>
        <authorList>
            <person name="Degnan B."/>
            <person name="Degnan S."/>
            <person name="Xiang X."/>
        </authorList>
    </citation>
    <scope>NUCLEOTIDE SEQUENCE</scope>
    <source>
        <strain evidence="2">AqS2</strain>
    </source>
</reference>
<comment type="caution">
    <text evidence="2">The sequence shown here is derived from an EMBL/GenBank/DDBJ whole genome shotgun (WGS) entry which is preliminary data.</text>
</comment>
<gene>
    <name evidence="2" type="ORF">ISN26_04455</name>
</gene>
<dbReference type="EMBL" id="JADHEI010000033">
    <property type="protein sequence ID" value="MBF2735322.1"/>
    <property type="molecule type" value="Genomic_DNA"/>
</dbReference>
<dbReference type="AlphaFoldDB" id="A0A930XWQ1"/>
<sequence>VPGLAYMHWIGVLGAGFGKFSGHALPPSVWHQDLLQRLVLYPRQAIGNEWLPYIPLLWYAAWRGQLAWRRRAVPPAARATDWLLAFGLLYLVVSSILSVQPLSILTNRPREFAPLKAMLAYWLWVRSRWAGGAALAAMLLTNALTYPFNTVSIYSRESILGPRLLQHAAAIHQPYGHPLDEAIGLLDEHAADGDLIYAPPFHYRETMAAANGDRFFYCCHLDLRDERARAIAGRLPGTHLTANPLEADWQLQIGQQGQLEDELMFHYELFAHGERSLQFTQGPEPSRHLFQSPPDQNSFLLLKKRPGAAVGALP</sequence>
<feature type="transmembrane region" description="Helical" evidence="1">
    <location>
        <begin position="127"/>
        <end position="148"/>
    </location>
</feature>
<keyword evidence="1" id="KW-0472">Membrane</keyword>
<evidence type="ECO:0000313" key="3">
    <source>
        <dbReference type="Proteomes" id="UP000604381"/>
    </source>
</evidence>
<keyword evidence="3" id="KW-1185">Reference proteome</keyword>
<name>A0A930XWQ1_9GAMM</name>
<feature type="transmembrane region" description="Helical" evidence="1">
    <location>
        <begin position="45"/>
        <end position="62"/>
    </location>
</feature>
<feature type="non-terminal residue" evidence="2">
    <location>
        <position position="1"/>
    </location>
</feature>
<organism evidence="2 3">
    <name type="scientific">Candidatus Amphirhobacter heronislandensis</name>
    <dbReference type="NCBI Taxonomy" id="1732024"/>
    <lineage>
        <taxon>Bacteria</taxon>
        <taxon>Pseudomonadati</taxon>
        <taxon>Pseudomonadota</taxon>
        <taxon>Gammaproteobacteria</taxon>
        <taxon>Candidatus Tethybacterales</taxon>
        <taxon>Candidatus Tethybacteraceae</taxon>
        <taxon>Candidatus Amphirhobacter</taxon>
    </lineage>
</organism>
<keyword evidence="1" id="KW-1133">Transmembrane helix</keyword>
<evidence type="ECO:0000256" key="1">
    <source>
        <dbReference type="SAM" id="Phobius"/>
    </source>
</evidence>
<feature type="transmembrane region" description="Helical" evidence="1">
    <location>
        <begin position="82"/>
        <end position="106"/>
    </location>
</feature>
<proteinExistence type="predicted"/>
<evidence type="ECO:0000313" key="2">
    <source>
        <dbReference type="EMBL" id="MBF2735322.1"/>
    </source>
</evidence>
<accession>A0A930XWQ1</accession>
<protein>
    <submittedName>
        <fullName evidence="2">Uncharacterized protein</fullName>
    </submittedName>
</protein>
<dbReference type="Proteomes" id="UP000604381">
    <property type="component" value="Unassembled WGS sequence"/>
</dbReference>